<protein>
    <submittedName>
        <fullName evidence="3">Uncharacterized protein</fullName>
    </submittedName>
</protein>
<dbReference type="InParanoid" id="A0A2N3N4R5"/>
<sequence>RRSTRIHDLELKHQDAIHKTTMISRDEEVRRLKLQTVILRDKKAVLEDQLAGKEDKIKTLTSRCRQVESELDATKEALRKQDAQLKAQARDFAHLQTELQSLQSVSNDSAKLLTEKLAMSRELNALRPEVEHLKSQLSHQQSVIAEKLALERQLNSLEVELEAEKRSKQRSQQREEQEETIGLRARIQELEKTLSTEKKDKERVRKEGERALSEAVAQQEVLEQRLETMKLKLRDTREELKKSQAELDEARTASVTFPDLTEKTVTLPAVRKQNKKRRVEEATTEITIQTPGAADQKSKKAFKKRGMDVTLANVGEKSTFSITPFLNRTKMLENDSSESFDDDEPSHNSSDAKAICDVAPIQLLTKKSIEPASNAVANAAAKPRGRPRKVLGEIPSAKNSSAPKSLKKSDEKTKSLKLDFVLEKVVEEPEEDDENQPTAVDASHPEARERSTDPPVEKQAEEVREKAPARKLKSVQSVEALSGSEPEPKKKKRKLLGGPNKTLFDDEDGEAAKPAPKAPVAGKRALGKLGVSLGAKQNAFAGKTFSPLKRDRRGMQASFLA</sequence>
<feature type="compositionally biased region" description="Low complexity" evidence="2">
    <location>
        <begin position="512"/>
        <end position="521"/>
    </location>
</feature>
<dbReference type="EMBL" id="NLAX01000701">
    <property type="protein sequence ID" value="PKS07423.1"/>
    <property type="molecule type" value="Genomic_DNA"/>
</dbReference>
<dbReference type="AlphaFoldDB" id="A0A2N3N4R5"/>
<feature type="coiled-coil region" evidence="1">
    <location>
        <begin position="140"/>
        <end position="253"/>
    </location>
</feature>
<feature type="compositionally biased region" description="Basic and acidic residues" evidence="2">
    <location>
        <begin position="443"/>
        <end position="468"/>
    </location>
</feature>
<feature type="region of interest" description="Disordered" evidence="2">
    <location>
        <begin position="376"/>
        <end position="521"/>
    </location>
</feature>
<feature type="non-terminal residue" evidence="3">
    <location>
        <position position="1"/>
    </location>
</feature>
<reference evidence="3 4" key="1">
    <citation type="journal article" date="2017" name="G3 (Bethesda)">
        <title>First Draft Genome Sequence of the Pathogenic Fungus Lomentospora prolificans (Formerly Scedosporium prolificans).</title>
        <authorList>
            <person name="Luo R."/>
            <person name="Zimin A."/>
            <person name="Workman R."/>
            <person name="Fan Y."/>
            <person name="Pertea G."/>
            <person name="Grossman N."/>
            <person name="Wear M.P."/>
            <person name="Jia B."/>
            <person name="Miller H."/>
            <person name="Casadevall A."/>
            <person name="Timp W."/>
            <person name="Zhang S.X."/>
            <person name="Salzberg S.L."/>
        </authorList>
    </citation>
    <scope>NUCLEOTIDE SEQUENCE [LARGE SCALE GENOMIC DNA]</scope>
    <source>
        <strain evidence="3 4">JHH-5317</strain>
    </source>
</reference>
<comment type="caution">
    <text evidence="3">The sequence shown here is derived from an EMBL/GenBank/DDBJ whole genome shotgun (WGS) entry which is preliminary data.</text>
</comment>
<keyword evidence="4" id="KW-1185">Reference proteome</keyword>
<dbReference type="OrthoDB" id="20105at2759"/>
<dbReference type="Gene3D" id="1.20.1480.30">
    <property type="entry name" value="Designed four-helix bundle protein"/>
    <property type="match status" value="1"/>
</dbReference>
<accession>A0A2N3N4R5</accession>
<evidence type="ECO:0000256" key="2">
    <source>
        <dbReference type="SAM" id="MobiDB-lite"/>
    </source>
</evidence>
<keyword evidence="1" id="KW-0175">Coiled coil</keyword>
<dbReference type="VEuPathDB" id="FungiDB:jhhlp_006026"/>
<feature type="compositionally biased region" description="Basic and acidic residues" evidence="2">
    <location>
        <begin position="407"/>
        <end position="427"/>
    </location>
</feature>
<dbReference type="STRING" id="41688.A0A2N3N4R5"/>
<dbReference type="Proteomes" id="UP000233524">
    <property type="component" value="Unassembled WGS sequence"/>
</dbReference>
<evidence type="ECO:0000313" key="3">
    <source>
        <dbReference type="EMBL" id="PKS07423.1"/>
    </source>
</evidence>
<evidence type="ECO:0000313" key="4">
    <source>
        <dbReference type="Proteomes" id="UP000233524"/>
    </source>
</evidence>
<feature type="coiled-coil region" evidence="1">
    <location>
        <begin position="43"/>
        <end position="84"/>
    </location>
</feature>
<proteinExistence type="predicted"/>
<evidence type="ECO:0000256" key="1">
    <source>
        <dbReference type="SAM" id="Coils"/>
    </source>
</evidence>
<organism evidence="3 4">
    <name type="scientific">Lomentospora prolificans</name>
    <dbReference type="NCBI Taxonomy" id="41688"/>
    <lineage>
        <taxon>Eukaryota</taxon>
        <taxon>Fungi</taxon>
        <taxon>Dikarya</taxon>
        <taxon>Ascomycota</taxon>
        <taxon>Pezizomycotina</taxon>
        <taxon>Sordariomycetes</taxon>
        <taxon>Hypocreomycetidae</taxon>
        <taxon>Microascales</taxon>
        <taxon>Microascaceae</taxon>
        <taxon>Lomentospora</taxon>
    </lineage>
</organism>
<gene>
    <name evidence="3" type="ORF">jhhlp_006026</name>
</gene>
<name>A0A2N3N4R5_9PEZI</name>